<dbReference type="PANTHER" id="PTHR42760">
    <property type="entry name" value="SHORT-CHAIN DEHYDROGENASES/REDUCTASES FAMILY MEMBER"/>
    <property type="match status" value="1"/>
</dbReference>
<dbReference type="InterPro" id="IPR020904">
    <property type="entry name" value="Sc_DH/Rdtase_CS"/>
</dbReference>
<evidence type="ECO:0000313" key="4">
    <source>
        <dbReference type="Proteomes" id="UP000238642"/>
    </source>
</evidence>
<protein>
    <submittedName>
        <fullName evidence="3">Short-chain dehydrogenase</fullName>
    </submittedName>
</protein>
<dbReference type="PRINTS" id="PR00081">
    <property type="entry name" value="GDHRDH"/>
</dbReference>
<evidence type="ECO:0000313" key="3">
    <source>
        <dbReference type="EMBL" id="PRD56066.1"/>
    </source>
</evidence>
<comment type="similarity">
    <text evidence="1">Belongs to the short-chain dehydrogenases/reductases (SDR) family.</text>
</comment>
<dbReference type="InterPro" id="IPR002347">
    <property type="entry name" value="SDR_fam"/>
</dbReference>
<dbReference type="Gene3D" id="3.40.50.720">
    <property type="entry name" value="NAD(P)-binding Rossmann-like Domain"/>
    <property type="match status" value="1"/>
</dbReference>
<reference evidence="3 4" key="1">
    <citation type="submission" date="2018-02" db="EMBL/GenBank/DDBJ databases">
        <title>The draft genome of Sphingobacterium gobiense H7.</title>
        <authorList>
            <person name="Li L."/>
            <person name="Liu L."/>
            <person name="Zhang X."/>
            <person name="Wang T."/>
            <person name="Liang L."/>
        </authorList>
    </citation>
    <scope>NUCLEOTIDE SEQUENCE [LARGE SCALE GENOMIC DNA]</scope>
    <source>
        <strain evidence="3 4">ACCC 05757</strain>
    </source>
</reference>
<accession>A0A2S9JS02</accession>
<organism evidence="3 4">
    <name type="scientific">Sphingobacterium gobiense</name>
    <dbReference type="NCBI Taxonomy" id="1382456"/>
    <lineage>
        <taxon>Bacteria</taxon>
        <taxon>Pseudomonadati</taxon>
        <taxon>Bacteroidota</taxon>
        <taxon>Sphingobacteriia</taxon>
        <taxon>Sphingobacteriales</taxon>
        <taxon>Sphingobacteriaceae</taxon>
        <taxon>Sphingobacterium</taxon>
    </lineage>
</organism>
<evidence type="ECO:0000256" key="1">
    <source>
        <dbReference type="ARBA" id="ARBA00006484"/>
    </source>
</evidence>
<proteinExistence type="inferred from homology"/>
<dbReference type="Pfam" id="PF13561">
    <property type="entry name" value="adh_short_C2"/>
    <property type="match status" value="1"/>
</dbReference>
<dbReference type="Proteomes" id="UP000238642">
    <property type="component" value="Unassembled WGS sequence"/>
</dbReference>
<dbReference type="FunFam" id="3.40.50.720:FF:000084">
    <property type="entry name" value="Short-chain dehydrogenase reductase"/>
    <property type="match status" value="1"/>
</dbReference>
<sequence length="254" mass="27553">MDYLEKIFSLKGLRIIVTGASSGLGLSQAIALANCGATVFALSRTGTPKVEVDTTIPKTINFDKLDVSSLSDIRRKFGEIGDTGGIDVLVNNAGITQRVRAEQISEEQWRSIHDVNVDGVFRCSQAAYPFLRKSAHVGRVINIASMASYLGFSEVVPYSSSKSAVLGITRGLAVEWSHDNILVNSISPGWFPSLMNQQVMDADRKEKILNRMPLHRFGRPEELSAMTCFLASPAATYITGQDFSVDGGALAFGF</sequence>
<dbReference type="InterPro" id="IPR036291">
    <property type="entry name" value="NAD(P)-bd_dom_sf"/>
</dbReference>
<dbReference type="GO" id="GO:0016616">
    <property type="term" value="F:oxidoreductase activity, acting on the CH-OH group of donors, NAD or NADP as acceptor"/>
    <property type="evidence" value="ECO:0007669"/>
    <property type="project" value="TreeGrafter"/>
</dbReference>
<dbReference type="PROSITE" id="PS00061">
    <property type="entry name" value="ADH_SHORT"/>
    <property type="match status" value="1"/>
</dbReference>
<comment type="caution">
    <text evidence="3">The sequence shown here is derived from an EMBL/GenBank/DDBJ whole genome shotgun (WGS) entry which is preliminary data.</text>
</comment>
<name>A0A2S9JS02_9SPHI</name>
<gene>
    <name evidence="3" type="ORF">C5749_01915</name>
</gene>
<dbReference type="PRINTS" id="PR00080">
    <property type="entry name" value="SDRFAMILY"/>
</dbReference>
<dbReference type="EMBL" id="PVBS01000001">
    <property type="protein sequence ID" value="PRD56066.1"/>
    <property type="molecule type" value="Genomic_DNA"/>
</dbReference>
<keyword evidence="2" id="KW-0560">Oxidoreductase</keyword>
<keyword evidence="4" id="KW-1185">Reference proteome</keyword>
<dbReference type="SUPFAM" id="SSF51735">
    <property type="entry name" value="NAD(P)-binding Rossmann-fold domains"/>
    <property type="match status" value="1"/>
</dbReference>
<dbReference type="AlphaFoldDB" id="A0A2S9JS02"/>
<dbReference type="RefSeq" id="WP_105722512.1">
    <property type="nucleotide sequence ID" value="NZ_PVBS01000001.1"/>
</dbReference>
<dbReference type="OrthoDB" id="597477at2"/>
<dbReference type="PANTHER" id="PTHR42760:SF115">
    <property type="entry name" value="3-OXOACYL-[ACYL-CARRIER-PROTEIN] REDUCTASE FABG"/>
    <property type="match status" value="1"/>
</dbReference>
<evidence type="ECO:0000256" key="2">
    <source>
        <dbReference type="ARBA" id="ARBA00023002"/>
    </source>
</evidence>